<feature type="transmembrane region" description="Helical" evidence="6">
    <location>
        <begin position="125"/>
        <end position="143"/>
    </location>
</feature>
<evidence type="ECO:0000256" key="1">
    <source>
        <dbReference type="ARBA" id="ARBA00004141"/>
    </source>
</evidence>
<evidence type="ECO:0000256" key="2">
    <source>
        <dbReference type="ARBA" id="ARBA00007511"/>
    </source>
</evidence>
<keyword evidence="5 6" id="KW-0472">Membrane</keyword>
<evidence type="ECO:0000256" key="5">
    <source>
        <dbReference type="ARBA" id="ARBA00023136"/>
    </source>
</evidence>
<dbReference type="GO" id="GO:0016020">
    <property type="term" value="C:membrane"/>
    <property type="evidence" value="ECO:0007669"/>
    <property type="project" value="UniProtKB-SubCell"/>
</dbReference>
<keyword evidence="3 6" id="KW-0812">Transmembrane</keyword>
<keyword evidence="8" id="KW-1185">Reference proteome</keyword>
<feature type="transmembrane region" description="Helical" evidence="6">
    <location>
        <begin position="6"/>
        <end position="22"/>
    </location>
</feature>
<proteinExistence type="inferred from homology"/>
<evidence type="ECO:0000256" key="3">
    <source>
        <dbReference type="ARBA" id="ARBA00022692"/>
    </source>
</evidence>
<feature type="transmembrane region" description="Helical" evidence="6">
    <location>
        <begin position="272"/>
        <end position="290"/>
    </location>
</feature>
<dbReference type="RefSeq" id="WP_142660916.1">
    <property type="nucleotide sequence ID" value="NZ_CABFVA020000116.1"/>
</dbReference>
<dbReference type="Proteomes" id="UP000334923">
    <property type="component" value="Unassembled WGS sequence"/>
</dbReference>
<dbReference type="Pfam" id="PF03741">
    <property type="entry name" value="TerC"/>
    <property type="match status" value="1"/>
</dbReference>
<organism evidence="7 8">
    <name type="scientific">Methylacidimicrobium tartarophylax</name>
    <dbReference type="NCBI Taxonomy" id="1041768"/>
    <lineage>
        <taxon>Bacteria</taxon>
        <taxon>Pseudomonadati</taxon>
        <taxon>Verrucomicrobiota</taxon>
        <taxon>Methylacidimicrobium</taxon>
    </lineage>
</organism>
<dbReference type="AlphaFoldDB" id="A0A5E6MEZ2"/>
<reference evidence="7 8" key="1">
    <citation type="submission" date="2019-09" db="EMBL/GenBank/DDBJ databases">
        <authorList>
            <person name="Cremers G."/>
        </authorList>
    </citation>
    <scope>NUCLEOTIDE SEQUENCE [LARGE SCALE GENOMIC DNA]</scope>
    <source>
        <strain evidence="7">4A</strain>
    </source>
</reference>
<feature type="transmembrane region" description="Helical" evidence="6">
    <location>
        <begin position="187"/>
        <end position="211"/>
    </location>
</feature>
<dbReference type="InterPro" id="IPR005496">
    <property type="entry name" value="Integral_membrane_TerC"/>
</dbReference>
<dbReference type="PANTHER" id="PTHR30238">
    <property type="entry name" value="MEMBRANE BOUND PREDICTED REDOX MODULATOR"/>
    <property type="match status" value="1"/>
</dbReference>
<evidence type="ECO:0000256" key="4">
    <source>
        <dbReference type="ARBA" id="ARBA00022989"/>
    </source>
</evidence>
<dbReference type="PANTHER" id="PTHR30238:SF0">
    <property type="entry name" value="THYLAKOID MEMBRANE PROTEIN TERC, CHLOROPLASTIC"/>
    <property type="match status" value="1"/>
</dbReference>
<evidence type="ECO:0000313" key="8">
    <source>
        <dbReference type="Proteomes" id="UP000334923"/>
    </source>
</evidence>
<comment type="similarity">
    <text evidence="2">Belongs to the TerC family.</text>
</comment>
<gene>
    <name evidence="7" type="primary">alx</name>
    <name evidence="7" type="ORF">MAMT_02085</name>
</gene>
<dbReference type="EMBL" id="CABFVA020000116">
    <property type="protein sequence ID" value="VVM08057.1"/>
    <property type="molecule type" value="Genomic_DNA"/>
</dbReference>
<accession>A0A5E6MEZ2</accession>
<sequence length="294" mass="32031">MSSFLFWFFGLLTLLALLEAGLARSLGKRPLRRALLLSLLWLTFSAAYGGYLGKTRGLSAALDFGAMYGLEYLLSIDNLFAFYGTFRLFHIRGAAQGHLLTVGVLLAVLLRALLIWAGLSLLRTYEAVFPLLGILLFVAAVRLSRNPDSGSVIPGARLLGTLIPPSEEERSRGLLVRCGRTLRSPRLLALLSIEFADLLFALDSVPAAFAITLDPTVVFPANLCAVMGLRSLYPLVQHAADNLQWLNRAIPWVLALMGGELCLKPWFSVPTLNTAVLIASLFLGAFLASARRKS</sequence>
<name>A0A5E6MEZ2_9BACT</name>
<keyword evidence="4 6" id="KW-1133">Transmembrane helix</keyword>
<feature type="transmembrane region" description="Helical" evidence="6">
    <location>
        <begin position="65"/>
        <end position="86"/>
    </location>
</feature>
<feature type="transmembrane region" description="Helical" evidence="6">
    <location>
        <begin position="98"/>
        <end position="119"/>
    </location>
</feature>
<evidence type="ECO:0000256" key="6">
    <source>
        <dbReference type="SAM" id="Phobius"/>
    </source>
</evidence>
<comment type="subcellular location">
    <subcellularLocation>
        <location evidence="1">Membrane</location>
        <topology evidence="1">Multi-pass membrane protein</topology>
    </subcellularLocation>
</comment>
<evidence type="ECO:0000313" key="7">
    <source>
        <dbReference type="EMBL" id="VVM08057.1"/>
    </source>
</evidence>
<feature type="transmembrane region" description="Helical" evidence="6">
    <location>
        <begin position="34"/>
        <end position="53"/>
    </location>
</feature>
<protein>
    <submittedName>
        <fullName evidence="7">Inner membrane protein alx</fullName>
    </submittedName>
</protein>
<dbReference type="OrthoDB" id="9783692at2"/>